<feature type="domain" description="P-type ATPase A" evidence="14">
    <location>
        <begin position="299"/>
        <end position="425"/>
    </location>
</feature>
<name>A0A8K0JET6_9TREE</name>
<keyword evidence="9" id="KW-1278">Translocase</keyword>
<dbReference type="SFLD" id="SFLDS00003">
    <property type="entry name" value="Haloacid_Dehalogenase"/>
    <property type="match status" value="1"/>
</dbReference>
<proteinExistence type="inferred from homology"/>
<dbReference type="GO" id="GO:0015662">
    <property type="term" value="F:P-type ion transporter activity"/>
    <property type="evidence" value="ECO:0007669"/>
    <property type="project" value="TreeGrafter"/>
</dbReference>
<feature type="transmembrane region" description="Helical" evidence="13">
    <location>
        <begin position="1077"/>
        <end position="1097"/>
    </location>
</feature>
<organism evidence="16 17">
    <name type="scientific">Filobasidium floriforme</name>
    <dbReference type="NCBI Taxonomy" id="5210"/>
    <lineage>
        <taxon>Eukaryota</taxon>
        <taxon>Fungi</taxon>
        <taxon>Dikarya</taxon>
        <taxon>Basidiomycota</taxon>
        <taxon>Agaricomycotina</taxon>
        <taxon>Tremellomycetes</taxon>
        <taxon>Filobasidiales</taxon>
        <taxon>Filobasidiaceae</taxon>
        <taxon>Filobasidium</taxon>
    </lineage>
</organism>
<dbReference type="InterPro" id="IPR006544">
    <property type="entry name" value="P-type_TPase_V"/>
</dbReference>
<feature type="transmembrane region" description="Helical" evidence="13">
    <location>
        <begin position="55"/>
        <end position="73"/>
    </location>
</feature>
<dbReference type="InterPro" id="IPR047820">
    <property type="entry name" value="P5A-type_ATPase"/>
</dbReference>
<evidence type="ECO:0000256" key="9">
    <source>
        <dbReference type="ARBA" id="ARBA00022967"/>
    </source>
</evidence>
<dbReference type="SFLD" id="SFLDG00002">
    <property type="entry name" value="C1.7:_P-type_atpase_like"/>
    <property type="match status" value="1"/>
</dbReference>
<sequence>MAPSRSVQWSCVILNKSDPRSFRITHLAPRSQPSIVSPEIERITLHNPIAFTARVYAAPFLSLYPLLYFAYYHRYDQWITSEEWTFVYCVLLGFGHALTFLSTRWSVGIRTRLENTRADSLDTARSVRVIPKKDKGKGGIVKLERKKDERGLIYSFIYQRDTYVLDDKTLTFTQLPYPCDASPDLSTFQQTPGLLTRPTSSKQPNLPLHRSVDHLSTEFGPNLCEIPIPKFSELFAEHAVAPFFVFQLFCVALWCLDEYWRFSLFTGFMLVAFECTTVFQRLKTLTEFRTMSVQPFPLNVYRDNKWSEITTDLLLPGDLVSITRTKPDSGIPCDLLLLKGTAIVNEAMLSGESTPLLKESVELRDGGDKLDYNGMDRNSVLFSGTKALQVSQPEGGDVTTPDGGCLAVVLKTGFGTTQGQLVRTMIFSDERMSANNLESFVFIGFLLIFAIAASAYVWIEGRKKDMDKGKLLLDVVLVLTSVVPPELPMELTLAVNASLVALSKFAIFCTEPFRIPFAGKVDVCCFDKTGTITGEDLVVEGVAGVDPKDPKKLVPVTDCNKETILTLASAHALVLLDDGTVVGDPMERTTLDALDWKLSKGDQIGPKNKEAKFSAQINVKRRFQFSSALKRMSTVVHASEGGGKKLLGSVKGAPETLKGMFSELPANYDETYKYFTRRGSRVLALGHKVMKTDTSKIKDLHRDDVESGLTFDGFLVFHCPLKPDAVESLKMLADSSHRCVMITGDNPLTAVHVAQDVEIVDRDVMILDLKEGATEEDQLVWRNVTETQIIPVDPTKPFDKAILRDYDICITGAAMKQYEHKPTFIDLIQHTWVYARVSPPQKEYILSTMKALGYITLMAGDGTNDVGALKQAHVGIALLNGSEDDLKKIAEHQRNERLKKVYEQQCKISARFNQPPPPVPPALKALYPELVETQQAAHATMTQARKKNPMEKFDLASITDKMAEMDDENEPPKIKLGDASCAAPFTSKLANVSAVTNIIRQGRCTLVATTQMFLILGLNALITAYSLSVQYLDGIKFGDYQVTITGILMSVCFYCISRAKPVQQLSKERPLPSILNLYVLFSILLQFAIHMVSMIYMTNLAKANHDRGVIDIKAEYKPSLLNTAVYLLGLSQQVSTFVINFQGRPFREGIRENPPLYYGLAGVSAIAFAGATEFSPELNSWLQLFKMESWFRTQLTAAMIIDFAACFAVQQITKALFSNTNPKEIIARGQPRREKRRLQQATLQTAEAIKQNGLKPDEKASSVEMPKYLPKA</sequence>
<evidence type="ECO:0000256" key="10">
    <source>
        <dbReference type="ARBA" id="ARBA00022989"/>
    </source>
</evidence>
<accession>A0A8K0JET6</accession>
<reference evidence="16" key="1">
    <citation type="submission" date="2020-04" db="EMBL/GenBank/DDBJ databases">
        <title>Analysis of mating type loci in Filobasidium floriforme.</title>
        <authorList>
            <person name="Nowrousian M."/>
        </authorList>
    </citation>
    <scope>NUCLEOTIDE SEQUENCE</scope>
    <source>
        <strain evidence="16">CBS 6242</strain>
    </source>
</reference>
<dbReference type="SFLD" id="SFLDF00027">
    <property type="entry name" value="p-type_atpase"/>
    <property type="match status" value="1"/>
</dbReference>
<dbReference type="Gene3D" id="3.40.1110.10">
    <property type="entry name" value="Calcium-transporting ATPase, cytoplasmic domain N"/>
    <property type="match status" value="1"/>
</dbReference>
<dbReference type="GO" id="GO:0005789">
    <property type="term" value="C:endoplasmic reticulum membrane"/>
    <property type="evidence" value="ECO:0007669"/>
    <property type="project" value="UniProtKB-SubCell"/>
</dbReference>
<dbReference type="InterPro" id="IPR057255">
    <property type="entry name" value="2TM_P5A-ATPase"/>
</dbReference>
<evidence type="ECO:0000259" key="14">
    <source>
        <dbReference type="Pfam" id="PF00122"/>
    </source>
</evidence>
<keyword evidence="5" id="KW-0547">Nucleotide-binding</keyword>
<dbReference type="CDD" id="cd07543">
    <property type="entry name" value="P-type_ATPase_cation"/>
    <property type="match status" value="1"/>
</dbReference>
<feature type="domain" description="P5A-ATPase transmembrane helical hairpin" evidence="15">
    <location>
        <begin position="51"/>
        <end position="118"/>
    </location>
</feature>
<dbReference type="AlphaFoldDB" id="A0A8K0JET6"/>
<keyword evidence="8" id="KW-0460">Magnesium</keyword>
<dbReference type="Gene3D" id="2.70.150.10">
    <property type="entry name" value="Calcium-transporting ATPase, cytoplasmic transduction domain A"/>
    <property type="match status" value="1"/>
</dbReference>
<dbReference type="FunFam" id="3.40.50.1000:FF:000071">
    <property type="entry name" value="Cation-transporting ATPase"/>
    <property type="match status" value="1"/>
</dbReference>
<evidence type="ECO:0000259" key="15">
    <source>
        <dbReference type="Pfam" id="PF23143"/>
    </source>
</evidence>
<dbReference type="Pfam" id="PF00122">
    <property type="entry name" value="E1-E2_ATPase"/>
    <property type="match status" value="1"/>
</dbReference>
<dbReference type="InterPro" id="IPR036412">
    <property type="entry name" value="HAD-like_sf"/>
</dbReference>
<feature type="transmembrane region" description="Helical" evidence="13">
    <location>
        <begin position="85"/>
        <end position="107"/>
    </location>
</feature>
<evidence type="ECO:0000313" key="17">
    <source>
        <dbReference type="Proteomes" id="UP000812966"/>
    </source>
</evidence>
<feature type="transmembrane region" description="Helical" evidence="13">
    <location>
        <begin position="440"/>
        <end position="459"/>
    </location>
</feature>
<dbReference type="Proteomes" id="UP000812966">
    <property type="component" value="Unassembled WGS sequence"/>
</dbReference>
<feature type="transmembrane region" description="Helical" evidence="13">
    <location>
        <begin position="260"/>
        <end position="279"/>
    </location>
</feature>
<comment type="caution">
    <text evidence="16">The sequence shown here is derived from an EMBL/GenBank/DDBJ whole genome shotgun (WGS) entry which is preliminary data.</text>
</comment>
<dbReference type="SUPFAM" id="SSF81665">
    <property type="entry name" value="Calcium ATPase, transmembrane domain M"/>
    <property type="match status" value="1"/>
</dbReference>
<dbReference type="GO" id="GO:0016887">
    <property type="term" value="F:ATP hydrolysis activity"/>
    <property type="evidence" value="ECO:0007669"/>
    <property type="project" value="InterPro"/>
</dbReference>
<evidence type="ECO:0000256" key="11">
    <source>
        <dbReference type="ARBA" id="ARBA00023136"/>
    </source>
</evidence>
<dbReference type="InterPro" id="IPR023298">
    <property type="entry name" value="ATPase_P-typ_TM_dom_sf"/>
</dbReference>
<protein>
    <recommendedName>
        <fullName evidence="18">Endoplasmic reticulum Ca-transporting P-type ATPase</fullName>
    </recommendedName>
</protein>
<feature type="transmembrane region" description="Helical" evidence="13">
    <location>
        <begin position="1191"/>
        <end position="1209"/>
    </location>
</feature>
<keyword evidence="10 13" id="KW-1133">Transmembrane helix</keyword>
<dbReference type="InterPro" id="IPR008250">
    <property type="entry name" value="ATPase_P-typ_transduc_dom_A_sf"/>
</dbReference>
<feature type="transmembrane region" description="Helical" evidence="13">
    <location>
        <begin position="1006"/>
        <end position="1028"/>
    </location>
</feature>
<feature type="transmembrane region" description="Helical" evidence="13">
    <location>
        <begin position="1155"/>
        <end position="1171"/>
    </location>
</feature>
<evidence type="ECO:0000256" key="4">
    <source>
        <dbReference type="ARBA" id="ARBA00022723"/>
    </source>
</evidence>
<gene>
    <name evidence="16" type="ORF">FFLO_06651</name>
</gene>
<keyword evidence="11 13" id="KW-0472">Membrane</keyword>
<keyword evidence="17" id="KW-1185">Reference proteome</keyword>
<keyword evidence="7" id="KW-0067">ATP-binding</keyword>
<evidence type="ECO:0000313" key="16">
    <source>
        <dbReference type="EMBL" id="KAG7527720.1"/>
    </source>
</evidence>
<evidence type="ECO:0000256" key="5">
    <source>
        <dbReference type="ARBA" id="ARBA00022741"/>
    </source>
</evidence>
<dbReference type="InterPro" id="IPR001757">
    <property type="entry name" value="P_typ_ATPase"/>
</dbReference>
<dbReference type="Pfam" id="PF23143">
    <property type="entry name" value="2TM_P5A-ATPase"/>
    <property type="match status" value="1"/>
</dbReference>
<dbReference type="GO" id="GO:0046872">
    <property type="term" value="F:metal ion binding"/>
    <property type="evidence" value="ECO:0007669"/>
    <property type="project" value="UniProtKB-KW"/>
</dbReference>
<feature type="transmembrane region" description="Helical" evidence="13">
    <location>
        <begin position="235"/>
        <end position="254"/>
    </location>
</feature>
<dbReference type="InterPro" id="IPR023214">
    <property type="entry name" value="HAD_sf"/>
</dbReference>
<evidence type="ECO:0000256" key="3">
    <source>
        <dbReference type="ARBA" id="ARBA00022692"/>
    </source>
</evidence>
<dbReference type="InterPro" id="IPR018303">
    <property type="entry name" value="ATPase_P-typ_P_site"/>
</dbReference>
<dbReference type="PANTHER" id="PTHR45630:SF7">
    <property type="entry name" value="ENDOPLASMIC RETICULUM TRANSMEMBRANE HELIX TRANSLOCASE"/>
    <property type="match status" value="1"/>
</dbReference>
<dbReference type="GO" id="GO:0019829">
    <property type="term" value="F:ATPase-coupled monoatomic cation transmembrane transporter activity"/>
    <property type="evidence" value="ECO:0007669"/>
    <property type="project" value="TreeGrafter"/>
</dbReference>
<feature type="transmembrane region" description="Helical" evidence="13">
    <location>
        <begin position="1040"/>
        <end position="1056"/>
    </location>
</feature>
<dbReference type="InterPro" id="IPR023299">
    <property type="entry name" value="ATPase_P-typ_cyto_dom_N"/>
</dbReference>
<evidence type="ECO:0008006" key="18">
    <source>
        <dbReference type="Google" id="ProtNLM"/>
    </source>
</evidence>
<dbReference type="GO" id="GO:0005524">
    <property type="term" value="F:ATP binding"/>
    <property type="evidence" value="ECO:0007669"/>
    <property type="project" value="UniProtKB-KW"/>
</dbReference>
<comment type="similarity">
    <text evidence="2">Belongs to the cation transport ATPase (P-type) (TC 3.A.3) family. Type V subfamily.</text>
</comment>
<evidence type="ECO:0000256" key="7">
    <source>
        <dbReference type="ARBA" id="ARBA00022840"/>
    </source>
</evidence>
<keyword evidence="4" id="KW-0479">Metal-binding</keyword>
<evidence type="ECO:0000256" key="12">
    <source>
        <dbReference type="SAM" id="MobiDB-lite"/>
    </source>
</evidence>
<dbReference type="InterPro" id="IPR059000">
    <property type="entry name" value="ATPase_P-type_domA"/>
</dbReference>
<evidence type="ECO:0000256" key="13">
    <source>
        <dbReference type="SAM" id="Phobius"/>
    </source>
</evidence>
<dbReference type="SUPFAM" id="SSF56784">
    <property type="entry name" value="HAD-like"/>
    <property type="match status" value="1"/>
</dbReference>
<dbReference type="InterPro" id="IPR044492">
    <property type="entry name" value="P_typ_ATPase_HD_dom"/>
</dbReference>
<evidence type="ECO:0000256" key="2">
    <source>
        <dbReference type="ARBA" id="ARBA00006000"/>
    </source>
</evidence>
<evidence type="ECO:0000256" key="8">
    <source>
        <dbReference type="ARBA" id="ARBA00022842"/>
    </source>
</evidence>
<feature type="region of interest" description="Disordered" evidence="12">
    <location>
        <begin position="1247"/>
        <end position="1272"/>
    </location>
</feature>
<dbReference type="GO" id="GO:0006874">
    <property type="term" value="P:intracellular calcium ion homeostasis"/>
    <property type="evidence" value="ECO:0007669"/>
    <property type="project" value="TreeGrafter"/>
</dbReference>
<dbReference type="PANTHER" id="PTHR45630">
    <property type="entry name" value="CATION-TRANSPORTING ATPASE-RELATED"/>
    <property type="match status" value="1"/>
</dbReference>
<dbReference type="NCBIfam" id="TIGR01494">
    <property type="entry name" value="ATPase_P-type"/>
    <property type="match status" value="1"/>
</dbReference>
<keyword evidence="6" id="KW-0256">Endoplasmic reticulum</keyword>
<dbReference type="PRINTS" id="PR00119">
    <property type="entry name" value="CATATPASE"/>
</dbReference>
<dbReference type="PROSITE" id="PS00154">
    <property type="entry name" value="ATPASE_E1_E2"/>
    <property type="match status" value="1"/>
</dbReference>
<comment type="subcellular location">
    <subcellularLocation>
        <location evidence="1">Endoplasmic reticulum membrane</location>
        <topology evidence="1">Multi-pass membrane protein</topology>
    </subcellularLocation>
</comment>
<evidence type="ECO:0000256" key="1">
    <source>
        <dbReference type="ARBA" id="ARBA00004477"/>
    </source>
</evidence>
<keyword evidence="3 13" id="KW-0812">Transmembrane</keyword>
<dbReference type="FunFam" id="3.40.1110.10:FF:000058">
    <property type="entry name" value="Cation-transporting ATPase"/>
    <property type="match status" value="1"/>
</dbReference>
<dbReference type="SUPFAM" id="SSF81653">
    <property type="entry name" value="Calcium ATPase, transduction domain A"/>
    <property type="match status" value="1"/>
</dbReference>
<dbReference type="EMBL" id="JABELV010000239">
    <property type="protein sequence ID" value="KAG7527720.1"/>
    <property type="molecule type" value="Genomic_DNA"/>
</dbReference>
<dbReference type="NCBIfam" id="TIGR01657">
    <property type="entry name" value="P-ATPase-V"/>
    <property type="match status" value="1"/>
</dbReference>
<dbReference type="Gene3D" id="3.40.50.1000">
    <property type="entry name" value="HAD superfamily/HAD-like"/>
    <property type="match status" value="1"/>
</dbReference>
<evidence type="ECO:0000256" key="6">
    <source>
        <dbReference type="ARBA" id="ARBA00022824"/>
    </source>
</evidence>